<organism evidence="1 2">
    <name type="scientific">Phytophthora megakarya</name>
    <dbReference type="NCBI Taxonomy" id="4795"/>
    <lineage>
        <taxon>Eukaryota</taxon>
        <taxon>Sar</taxon>
        <taxon>Stramenopiles</taxon>
        <taxon>Oomycota</taxon>
        <taxon>Peronosporomycetes</taxon>
        <taxon>Peronosporales</taxon>
        <taxon>Peronosporaceae</taxon>
        <taxon>Phytophthora</taxon>
    </lineage>
</organism>
<sequence length="74" mass="8687">MITKNTQGIKSGSANDWRSWVGPKSNRLHLLLPPPYYWSFTKKASDSIRKFAIFIPYPEDHRRITTRNDNGFDF</sequence>
<dbReference type="Proteomes" id="UP000198211">
    <property type="component" value="Unassembled WGS sequence"/>
</dbReference>
<proteinExistence type="predicted"/>
<evidence type="ECO:0000313" key="2">
    <source>
        <dbReference type="Proteomes" id="UP000198211"/>
    </source>
</evidence>
<gene>
    <name evidence="1" type="ORF">PHMEG_00021171</name>
</gene>
<dbReference type="EMBL" id="NBNE01003915">
    <property type="protein sequence ID" value="OWZ06554.1"/>
    <property type="molecule type" value="Genomic_DNA"/>
</dbReference>
<dbReference type="AlphaFoldDB" id="A0A225VN63"/>
<name>A0A225VN63_9STRA</name>
<evidence type="ECO:0000313" key="1">
    <source>
        <dbReference type="EMBL" id="OWZ06554.1"/>
    </source>
</evidence>
<accession>A0A225VN63</accession>
<keyword evidence="2" id="KW-1185">Reference proteome</keyword>
<reference evidence="2" key="1">
    <citation type="submission" date="2017-03" db="EMBL/GenBank/DDBJ databases">
        <title>Phytopthora megakarya and P. palmivora, two closely related causual agents of cacao black pod achieved similar genome size and gene model numbers by different mechanisms.</title>
        <authorList>
            <person name="Ali S."/>
            <person name="Shao J."/>
            <person name="Larry D.J."/>
            <person name="Kronmiller B."/>
            <person name="Shen D."/>
            <person name="Strem M.D."/>
            <person name="Melnick R.L."/>
            <person name="Guiltinan M.J."/>
            <person name="Tyler B.M."/>
            <person name="Meinhardt L.W."/>
            <person name="Bailey B.A."/>
        </authorList>
    </citation>
    <scope>NUCLEOTIDE SEQUENCE [LARGE SCALE GENOMIC DNA]</scope>
    <source>
        <strain evidence="2">zdho120</strain>
    </source>
</reference>
<comment type="caution">
    <text evidence="1">The sequence shown here is derived from an EMBL/GenBank/DDBJ whole genome shotgun (WGS) entry which is preliminary data.</text>
</comment>
<protein>
    <submittedName>
        <fullName evidence="1">Crinkler (CRN)</fullName>
    </submittedName>
</protein>